<feature type="binding site" evidence="2">
    <location>
        <position position="71"/>
    </location>
    <ligand>
        <name>Cu cation</name>
        <dbReference type="ChEBI" id="CHEBI:23378"/>
    </ligand>
</feature>
<keyword evidence="2" id="KW-0479">Metal-binding</keyword>
<protein>
    <submittedName>
        <fullName evidence="5">Photosynthetic protein synthase I</fullName>
    </submittedName>
</protein>
<dbReference type="InterPro" id="IPR036249">
    <property type="entry name" value="Thioredoxin-like_sf"/>
</dbReference>
<organism evidence="5 6">
    <name type="scientific">Vibrio inusitatus NBRC 102082</name>
    <dbReference type="NCBI Taxonomy" id="1219070"/>
    <lineage>
        <taxon>Bacteria</taxon>
        <taxon>Pseudomonadati</taxon>
        <taxon>Pseudomonadota</taxon>
        <taxon>Gammaproteobacteria</taxon>
        <taxon>Vibrionales</taxon>
        <taxon>Vibrionaceae</taxon>
        <taxon>Vibrio</taxon>
    </lineage>
</organism>
<dbReference type="AlphaFoldDB" id="A0A4Y3HUK9"/>
<sequence length="201" mass="22543">MSKSWTLTMIVAVALGFGVKSYLDAQDQKQVQEQTERADHPLVTGANEEQKPLFNPNDPRINVVYFGFTRCPDVCPTSLAMLSAALHQIPEDSLAMIRPILITLDPERDSGDDVHQYAQYFHENFEGYRAAPETLEALANKYGVIYIKTELEGSALEYTVDHSSYFYFLAPDGTEITKVQHTLTPAPLVKAINDITMEMQP</sequence>
<proteinExistence type="inferred from homology"/>
<dbReference type="PANTHER" id="PTHR12151">
    <property type="entry name" value="ELECTRON TRANSPORT PROTIN SCO1/SENC FAMILY MEMBER"/>
    <property type="match status" value="1"/>
</dbReference>
<keyword evidence="2" id="KW-0186">Copper</keyword>
<dbReference type="CDD" id="cd02968">
    <property type="entry name" value="SCO"/>
    <property type="match status" value="1"/>
</dbReference>
<dbReference type="Pfam" id="PF02630">
    <property type="entry name" value="SCO1-SenC"/>
    <property type="match status" value="1"/>
</dbReference>
<keyword evidence="3" id="KW-1015">Disulfide bond</keyword>
<comment type="caution">
    <text evidence="5">The sequence shown here is derived from an EMBL/GenBank/DDBJ whole genome shotgun (WGS) entry which is preliminary data.</text>
</comment>
<dbReference type="PANTHER" id="PTHR12151:SF25">
    <property type="entry name" value="LINALOOL DEHYDRATASE_ISOMERASE DOMAIN-CONTAINING PROTEIN"/>
    <property type="match status" value="1"/>
</dbReference>
<keyword evidence="6" id="KW-1185">Reference proteome</keyword>
<feature type="binding site" evidence="2">
    <location>
        <position position="75"/>
    </location>
    <ligand>
        <name>Cu cation</name>
        <dbReference type="ChEBI" id="CHEBI:23378"/>
    </ligand>
</feature>
<name>A0A4Y3HUK9_9VIBR</name>
<dbReference type="Proteomes" id="UP000318717">
    <property type="component" value="Unassembled WGS sequence"/>
</dbReference>
<dbReference type="SUPFAM" id="SSF52833">
    <property type="entry name" value="Thioredoxin-like"/>
    <property type="match status" value="1"/>
</dbReference>
<evidence type="ECO:0000256" key="3">
    <source>
        <dbReference type="PIRSR" id="PIRSR603782-2"/>
    </source>
</evidence>
<dbReference type="GO" id="GO:0046872">
    <property type="term" value="F:metal ion binding"/>
    <property type="evidence" value="ECO:0007669"/>
    <property type="project" value="UniProtKB-KW"/>
</dbReference>
<dbReference type="Gene3D" id="3.40.30.10">
    <property type="entry name" value="Glutaredoxin"/>
    <property type="match status" value="1"/>
</dbReference>
<comment type="similarity">
    <text evidence="1">Belongs to the SCO1/2 family.</text>
</comment>
<evidence type="ECO:0000256" key="1">
    <source>
        <dbReference type="ARBA" id="ARBA00010996"/>
    </source>
</evidence>
<feature type="region of interest" description="Disordered" evidence="4">
    <location>
        <begin position="30"/>
        <end position="53"/>
    </location>
</feature>
<reference evidence="5 6" key="1">
    <citation type="submission" date="2019-06" db="EMBL/GenBank/DDBJ databases">
        <title>Whole genome shotgun sequence of Vibrio inusitatus NBRC 102082.</title>
        <authorList>
            <person name="Hosoyama A."/>
            <person name="Uohara A."/>
            <person name="Ohji S."/>
            <person name="Ichikawa N."/>
        </authorList>
    </citation>
    <scope>NUCLEOTIDE SEQUENCE [LARGE SCALE GENOMIC DNA]</scope>
    <source>
        <strain evidence="5 6">NBRC 102082</strain>
    </source>
</reference>
<feature type="binding site" evidence="2">
    <location>
        <position position="162"/>
    </location>
    <ligand>
        <name>Cu cation</name>
        <dbReference type="ChEBI" id="CHEBI:23378"/>
    </ligand>
</feature>
<feature type="disulfide bond" description="Redox-active" evidence="3">
    <location>
        <begin position="71"/>
        <end position="75"/>
    </location>
</feature>
<accession>A0A4Y3HUK9</accession>
<dbReference type="RefSeq" id="WP_141345046.1">
    <property type="nucleotide sequence ID" value="NZ_BJLF01000006.1"/>
</dbReference>
<gene>
    <name evidence="5" type="ORF">VIN01S_14890</name>
</gene>
<dbReference type="OrthoDB" id="9790194at2"/>
<evidence type="ECO:0000313" key="6">
    <source>
        <dbReference type="Proteomes" id="UP000318717"/>
    </source>
</evidence>
<dbReference type="InterPro" id="IPR003782">
    <property type="entry name" value="SCO1/SenC"/>
</dbReference>
<evidence type="ECO:0000256" key="4">
    <source>
        <dbReference type="SAM" id="MobiDB-lite"/>
    </source>
</evidence>
<evidence type="ECO:0000313" key="5">
    <source>
        <dbReference type="EMBL" id="GEA50685.1"/>
    </source>
</evidence>
<dbReference type="EMBL" id="BJLF01000006">
    <property type="protein sequence ID" value="GEA50685.1"/>
    <property type="molecule type" value="Genomic_DNA"/>
</dbReference>
<evidence type="ECO:0000256" key="2">
    <source>
        <dbReference type="PIRSR" id="PIRSR603782-1"/>
    </source>
</evidence>